<feature type="domain" description="Polymerase nucleotidyl transferase" evidence="1">
    <location>
        <begin position="26"/>
        <end position="86"/>
    </location>
</feature>
<evidence type="ECO:0000313" key="2">
    <source>
        <dbReference type="EMBL" id="GAK57585.1"/>
    </source>
</evidence>
<protein>
    <submittedName>
        <fullName evidence="2">DNA polymerase beta domain protein region</fullName>
    </submittedName>
</protein>
<sequence length="120" mass="13812">MVEQGELMKTHSKSRMNRRDKRILGQFATLVRQHFPEARIWAFGSRVNGSATEESDLDICVVVHAKDETIKRHIRDVSWQVGFDHDRLISTIIYSDEEFERGPCLFSPIVKTILREGVAA</sequence>
<dbReference type="AlphaFoldDB" id="A0A081BZ30"/>
<dbReference type="Proteomes" id="UP000030661">
    <property type="component" value="Unassembled WGS sequence"/>
</dbReference>
<dbReference type="PANTHER" id="PTHR33933">
    <property type="entry name" value="NUCLEOTIDYLTRANSFERASE"/>
    <property type="match status" value="1"/>
</dbReference>
<dbReference type="PANTHER" id="PTHR33933:SF1">
    <property type="entry name" value="PROTEIN ADENYLYLTRANSFERASE MNTA-RELATED"/>
    <property type="match status" value="1"/>
</dbReference>
<gene>
    <name evidence="2" type="ORF">U27_04552</name>
</gene>
<dbReference type="Gene3D" id="3.30.460.10">
    <property type="entry name" value="Beta Polymerase, domain 2"/>
    <property type="match status" value="1"/>
</dbReference>
<evidence type="ECO:0000259" key="1">
    <source>
        <dbReference type="Pfam" id="PF01909"/>
    </source>
</evidence>
<dbReference type="EMBL" id="DF820466">
    <property type="protein sequence ID" value="GAK57585.1"/>
    <property type="molecule type" value="Genomic_DNA"/>
</dbReference>
<dbReference type="eggNOG" id="COG1669">
    <property type="taxonomic scope" value="Bacteria"/>
</dbReference>
<dbReference type="GO" id="GO:0016779">
    <property type="term" value="F:nucleotidyltransferase activity"/>
    <property type="evidence" value="ECO:0007669"/>
    <property type="project" value="InterPro"/>
</dbReference>
<dbReference type="InterPro" id="IPR002934">
    <property type="entry name" value="Polymerase_NTP_transf_dom"/>
</dbReference>
<dbReference type="HOGENOM" id="CLU_130257_3_2_0"/>
<proteinExistence type="predicted"/>
<reference evidence="2" key="1">
    <citation type="journal article" date="2015" name="PeerJ">
        <title>First genomic representation of candidate bacterial phylum KSB3 points to enhanced environmental sensing as a trigger of wastewater bulking.</title>
        <authorList>
            <person name="Sekiguchi Y."/>
            <person name="Ohashi A."/>
            <person name="Parks D.H."/>
            <person name="Yamauchi T."/>
            <person name="Tyson G.W."/>
            <person name="Hugenholtz P."/>
        </authorList>
    </citation>
    <scope>NUCLEOTIDE SEQUENCE [LARGE SCALE GENOMIC DNA]</scope>
</reference>
<dbReference type="STRING" id="1499967.U27_04552"/>
<dbReference type="SUPFAM" id="SSF81301">
    <property type="entry name" value="Nucleotidyltransferase"/>
    <property type="match status" value="1"/>
</dbReference>
<organism evidence="2">
    <name type="scientific">Vecturithrix granuli</name>
    <dbReference type="NCBI Taxonomy" id="1499967"/>
    <lineage>
        <taxon>Bacteria</taxon>
        <taxon>Candidatus Moduliflexota</taxon>
        <taxon>Candidatus Vecturitrichia</taxon>
        <taxon>Candidatus Vecturitrichales</taxon>
        <taxon>Candidatus Vecturitrichaceae</taxon>
        <taxon>Candidatus Vecturithrix</taxon>
    </lineage>
</organism>
<accession>A0A081BZ30</accession>
<dbReference type="InterPro" id="IPR052548">
    <property type="entry name" value="Type_VII_TA_antitoxin"/>
</dbReference>
<evidence type="ECO:0000313" key="3">
    <source>
        <dbReference type="Proteomes" id="UP000030661"/>
    </source>
</evidence>
<keyword evidence="3" id="KW-1185">Reference proteome</keyword>
<dbReference type="InterPro" id="IPR043519">
    <property type="entry name" value="NT_sf"/>
</dbReference>
<name>A0A081BZ30_VECG1</name>
<dbReference type="Pfam" id="PF01909">
    <property type="entry name" value="NTP_transf_2"/>
    <property type="match status" value="1"/>
</dbReference>